<keyword evidence="1" id="KW-0812">Transmembrane</keyword>
<dbReference type="KEGG" id="acab:QRX50_41060"/>
<gene>
    <name evidence="2" type="ORF">QRX50_41060</name>
</gene>
<evidence type="ECO:0000313" key="2">
    <source>
        <dbReference type="EMBL" id="WIX77729.1"/>
    </source>
</evidence>
<feature type="transmembrane region" description="Helical" evidence="1">
    <location>
        <begin position="37"/>
        <end position="58"/>
    </location>
</feature>
<dbReference type="RefSeq" id="WP_285968468.1">
    <property type="nucleotide sequence ID" value="NZ_CP127294.1"/>
</dbReference>
<dbReference type="AlphaFoldDB" id="A0A9Y2ID47"/>
<evidence type="ECO:0000256" key="1">
    <source>
        <dbReference type="SAM" id="Phobius"/>
    </source>
</evidence>
<dbReference type="EMBL" id="CP127294">
    <property type="protein sequence ID" value="WIX77729.1"/>
    <property type="molecule type" value="Genomic_DNA"/>
</dbReference>
<organism evidence="2 3">
    <name type="scientific">Amycolatopsis carbonis</name>
    <dbReference type="NCBI Taxonomy" id="715471"/>
    <lineage>
        <taxon>Bacteria</taxon>
        <taxon>Bacillati</taxon>
        <taxon>Actinomycetota</taxon>
        <taxon>Actinomycetes</taxon>
        <taxon>Pseudonocardiales</taxon>
        <taxon>Pseudonocardiaceae</taxon>
        <taxon>Amycolatopsis</taxon>
    </lineage>
</organism>
<sequence>MNDRRTGIRTVQMAGLGIVAGLGFLVASLWWSAATWWSWLGGSLLVGMLTWIFVFELLRLGRRDD</sequence>
<protein>
    <submittedName>
        <fullName evidence="2">Uncharacterized protein</fullName>
    </submittedName>
</protein>
<proteinExistence type="predicted"/>
<feature type="transmembrane region" description="Helical" evidence="1">
    <location>
        <begin position="12"/>
        <end position="31"/>
    </location>
</feature>
<keyword evidence="1" id="KW-1133">Transmembrane helix</keyword>
<evidence type="ECO:0000313" key="3">
    <source>
        <dbReference type="Proteomes" id="UP001236014"/>
    </source>
</evidence>
<keyword evidence="1" id="KW-0472">Membrane</keyword>
<name>A0A9Y2ID47_9PSEU</name>
<keyword evidence="3" id="KW-1185">Reference proteome</keyword>
<reference evidence="2 3" key="1">
    <citation type="submission" date="2023-06" db="EMBL/GenBank/DDBJ databases">
        <authorList>
            <person name="Oyuntsetseg B."/>
            <person name="Kim S.B."/>
        </authorList>
    </citation>
    <scope>NUCLEOTIDE SEQUENCE [LARGE SCALE GENOMIC DNA]</scope>
    <source>
        <strain evidence="2 3">2-15</strain>
    </source>
</reference>
<dbReference type="Proteomes" id="UP001236014">
    <property type="component" value="Chromosome"/>
</dbReference>
<accession>A0A9Y2ID47</accession>